<feature type="transmembrane region" description="Helical" evidence="7">
    <location>
        <begin position="241"/>
        <end position="258"/>
    </location>
</feature>
<evidence type="ECO:0000256" key="3">
    <source>
        <dbReference type="ARBA" id="ARBA00022475"/>
    </source>
</evidence>
<keyword evidence="4 7" id="KW-0812">Transmembrane</keyword>
<dbReference type="EMBL" id="JAAXPE010000018">
    <property type="protein sequence ID" value="NKY87465.1"/>
    <property type="molecule type" value="Genomic_DNA"/>
</dbReference>
<feature type="transmembrane region" description="Helical" evidence="7">
    <location>
        <begin position="150"/>
        <end position="171"/>
    </location>
</feature>
<dbReference type="PROSITE" id="PS50850">
    <property type="entry name" value="MFS"/>
    <property type="match status" value="1"/>
</dbReference>
<feature type="transmembrane region" description="Helical" evidence="7">
    <location>
        <begin position="440"/>
        <end position="465"/>
    </location>
</feature>
<feature type="transmembrane region" description="Helical" evidence="7">
    <location>
        <begin position="91"/>
        <end position="110"/>
    </location>
</feature>
<dbReference type="InterPro" id="IPR020846">
    <property type="entry name" value="MFS_dom"/>
</dbReference>
<dbReference type="RefSeq" id="WP_083892856.1">
    <property type="nucleotide sequence ID" value="NZ_CAWPHS010000010.1"/>
</dbReference>
<feature type="transmembrane region" description="Helical" evidence="7">
    <location>
        <begin position="279"/>
        <end position="305"/>
    </location>
</feature>
<dbReference type="InterPro" id="IPR036259">
    <property type="entry name" value="MFS_trans_sf"/>
</dbReference>
<evidence type="ECO:0000256" key="6">
    <source>
        <dbReference type="ARBA" id="ARBA00023136"/>
    </source>
</evidence>
<comment type="caution">
    <text evidence="9">The sequence shown here is derived from an EMBL/GenBank/DDBJ whole genome shotgun (WGS) entry which is preliminary data.</text>
</comment>
<keyword evidence="2" id="KW-0813">Transport</keyword>
<dbReference type="PRINTS" id="PR01036">
    <property type="entry name" value="TCRTETB"/>
</dbReference>
<feature type="transmembrane region" description="Helical" evidence="7">
    <location>
        <begin position="342"/>
        <end position="362"/>
    </location>
</feature>
<comment type="subcellular location">
    <subcellularLocation>
        <location evidence="1">Cell membrane</location>
        <topology evidence="1">Multi-pass membrane protein</topology>
    </subcellularLocation>
</comment>
<feature type="transmembrane region" description="Helical" evidence="7">
    <location>
        <begin position="21"/>
        <end position="43"/>
    </location>
</feature>
<keyword evidence="6 7" id="KW-0472">Membrane</keyword>
<dbReference type="Pfam" id="PF07690">
    <property type="entry name" value="MFS_1"/>
    <property type="match status" value="1"/>
</dbReference>
<accession>A0A7X6LZF0</accession>
<evidence type="ECO:0000313" key="10">
    <source>
        <dbReference type="Proteomes" id="UP000523447"/>
    </source>
</evidence>
<keyword evidence="10" id="KW-1185">Reference proteome</keyword>
<keyword evidence="3" id="KW-1003">Cell membrane</keyword>
<feature type="transmembrane region" description="Helical" evidence="7">
    <location>
        <begin position="63"/>
        <end position="82"/>
    </location>
</feature>
<gene>
    <name evidence="9" type="ORF">HGA07_17730</name>
</gene>
<organism evidence="9 10">
    <name type="scientific">Nocardia veterana</name>
    <dbReference type="NCBI Taxonomy" id="132249"/>
    <lineage>
        <taxon>Bacteria</taxon>
        <taxon>Bacillati</taxon>
        <taxon>Actinomycetota</taxon>
        <taxon>Actinomycetes</taxon>
        <taxon>Mycobacteriales</taxon>
        <taxon>Nocardiaceae</taxon>
        <taxon>Nocardia</taxon>
    </lineage>
</organism>
<evidence type="ECO:0000313" key="9">
    <source>
        <dbReference type="EMBL" id="NKY87465.1"/>
    </source>
</evidence>
<evidence type="ECO:0000259" key="8">
    <source>
        <dbReference type="PROSITE" id="PS50850"/>
    </source>
</evidence>
<reference evidence="9 10" key="1">
    <citation type="submission" date="2020-04" db="EMBL/GenBank/DDBJ databases">
        <title>MicrobeNet Type strains.</title>
        <authorList>
            <person name="Nicholson A.C."/>
        </authorList>
    </citation>
    <scope>NUCLEOTIDE SEQUENCE [LARGE SCALE GENOMIC DNA]</scope>
    <source>
        <strain evidence="9 10">DSM 44445</strain>
    </source>
</reference>
<sequence>MTTITLDTPPRAGSSAPGRRPLAAILAAVGIPMFMVTLDNLVVTNALPVIRTELGASLADLQWFVNAYTLSFASLLLTAAALGDRFGRRRVYLAGIALFTLASAACALATEPWMLIAARAIQGFGGAAVMPLSLTLLANAVPVAKRSAAIGIWGGISGLGIAVGPVVGGLVVDGLSWQWIFWLNVPIGVLALPFVARTLSESFGGGKRLDPLGLVLSAGGVLSLVWGVVHGADDGWTSGPVPATLIGGAVALVAFIGWELRTAAPMLPMRLFRSRAFGVMNVSAFAFAVGVFGSIFLLAQFFQVVQGYSPLAAGVRTLPWTMAPMVVAPLAGLVVDRVGARTLIVAGQVLQAAALAWIAALLSADTSYSAVIGPFVLAGVGMGLTFAPGSTVVMASVAPGDQGVASGTNNTIREVGVAMGVAVLASIFASYGSYLSPADFVAGMVPAIRVGAVIVALGACATLLLPRRITRSSRAVGSTLVTATVAAARRRTARMSGRCAGCVDHLDVPGATPSSSRLPRR</sequence>
<dbReference type="Gene3D" id="1.20.1720.10">
    <property type="entry name" value="Multidrug resistance protein D"/>
    <property type="match status" value="1"/>
</dbReference>
<feature type="transmembrane region" description="Helical" evidence="7">
    <location>
        <begin position="211"/>
        <end position="229"/>
    </location>
</feature>
<dbReference type="PANTHER" id="PTHR42718">
    <property type="entry name" value="MAJOR FACILITATOR SUPERFAMILY MULTIDRUG TRANSPORTER MFSC"/>
    <property type="match status" value="1"/>
</dbReference>
<evidence type="ECO:0000256" key="7">
    <source>
        <dbReference type="SAM" id="Phobius"/>
    </source>
</evidence>
<dbReference type="Proteomes" id="UP000523447">
    <property type="component" value="Unassembled WGS sequence"/>
</dbReference>
<dbReference type="AlphaFoldDB" id="A0A7X6LZF0"/>
<name>A0A7X6LZF0_9NOCA</name>
<protein>
    <submittedName>
        <fullName evidence="9">DHA2 family efflux MFS transporter permease subunit</fullName>
    </submittedName>
</protein>
<dbReference type="Gene3D" id="1.20.1250.20">
    <property type="entry name" value="MFS general substrate transporter like domains"/>
    <property type="match status" value="1"/>
</dbReference>
<dbReference type="CDD" id="cd17321">
    <property type="entry name" value="MFS_MMR_MDR_like"/>
    <property type="match status" value="1"/>
</dbReference>
<dbReference type="InterPro" id="IPR004638">
    <property type="entry name" value="EmrB-like"/>
</dbReference>
<feature type="transmembrane region" description="Helical" evidence="7">
    <location>
        <begin position="415"/>
        <end position="434"/>
    </location>
</feature>
<feature type="transmembrane region" description="Helical" evidence="7">
    <location>
        <begin position="116"/>
        <end position="138"/>
    </location>
</feature>
<evidence type="ECO:0000256" key="4">
    <source>
        <dbReference type="ARBA" id="ARBA00022692"/>
    </source>
</evidence>
<evidence type="ECO:0000256" key="5">
    <source>
        <dbReference type="ARBA" id="ARBA00022989"/>
    </source>
</evidence>
<evidence type="ECO:0000256" key="2">
    <source>
        <dbReference type="ARBA" id="ARBA00022448"/>
    </source>
</evidence>
<dbReference type="GO" id="GO:0022857">
    <property type="term" value="F:transmembrane transporter activity"/>
    <property type="evidence" value="ECO:0007669"/>
    <property type="project" value="InterPro"/>
</dbReference>
<dbReference type="NCBIfam" id="TIGR00711">
    <property type="entry name" value="efflux_EmrB"/>
    <property type="match status" value="1"/>
</dbReference>
<evidence type="ECO:0000256" key="1">
    <source>
        <dbReference type="ARBA" id="ARBA00004651"/>
    </source>
</evidence>
<proteinExistence type="predicted"/>
<dbReference type="GO" id="GO:0005886">
    <property type="term" value="C:plasma membrane"/>
    <property type="evidence" value="ECO:0007669"/>
    <property type="project" value="UniProtKB-SubCell"/>
</dbReference>
<feature type="domain" description="Major facilitator superfamily (MFS) profile" evidence="8">
    <location>
        <begin position="25"/>
        <end position="470"/>
    </location>
</feature>
<dbReference type="InterPro" id="IPR011701">
    <property type="entry name" value="MFS"/>
</dbReference>
<feature type="transmembrane region" description="Helical" evidence="7">
    <location>
        <begin position="368"/>
        <end position="394"/>
    </location>
</feature>
<feature type="transmembrane region" description="Helical" evidence="7">
    <location>
        <begin position="177"/>
        <end position="199"/>
    </location>
</feature>
<feature type="transmembrane region" description="Helical" evidence="7">
    <location>
        <begin position="317"/>
        <end position="335"/>
    </location>
</feature>
<dbReference type="PANTHER" id="PTHR42718:SF42">
    <property type="entry name" value="EXPORT PROTEIN"/>
    <property type="match status" value="1"/>
</dbReference>
<dbReference type="SUPFAM" id="SSF103473">
    <property type="entry name" value="MFS general substrate transporter"/>
    <property type="match status" value="1"/>
</dbReference>
<keyword evidence="5 7" id="KW-1133">Transmembrane helix</keyword>